<gene>
    <name evidence="2" type="ORF">PU648_08045</name>
</gene>
<dbReference type="EMBL" id="JARAKF010000001">
    <property type="protein sequence ID" value="MDU8992308.1"/>
    <property type="molecule type" value="Genomic_DNA"/>
</dbReference>
<comment type="caution">
    <text evidence="2">The sequence shown here is derived from an EMBL/GenBank/DDBJ whole genome shotgun (WGS) entry which is preliminary data.</text>
</comment>
<feature type="region of interest" description="Disordered" evidence="1">
    <location>
        <begin position="1"/>
        <end position="38"/>
    </location>
</feature>
<protein>
    <submittedName>
        <fullName evidence="2">Integrase</fullName>
    </submittedName>
</protein>
<reference evidence="2 3" key="1">
    <citation type="submission" date="2023-02" db="EMBL/GenBank/DDBJ databases">
        <authorList>
            <person name="Maleckis M."/>
        </authorList>
    </citation>
    <scope>NUCLEOTIDE SEQUENCE [LARGE SCALE GENOMIC DNA]</scope>
    <source>
        <strain evidence="2 3">P8-A2</strain>
    </source>
</reference>
<evidence type="ECO:0000313" key="3">
    <source>
        <dbReference type="Proteomes" id="UP001257627"/>
    </source>
</evidence>
<evidence type="ECO:0000256" key="1">
    <source>
        <dbReference type="SAM" id="MobiDB-lite"/>
    </source>
</evidence>
<keyword evidence="3" id="KW-1185">Reference proteome</keyword>
<dbReference type="RefSeq" id="WP_143610165.1">
    <property type="nucleotide sequence ID" value="NZ_CP107955.1"/>
</dbReference>
<accession>A0ABU3UEG2</accession>
<dbReference type="Proteomes" id="UP001257627">
    <property type="component" value="Unassembled WGS sequence"/>
</dbReference>
<name>A0ABU3UEG2_9ACTN</name>
<sequence>MPAAAPQTRELRRSLRRRNRNARHLDVPAAQRRESARVRSEKCVRWGGRPLAA</sequence>
<feature type="compositionally biased region" description="Basic and acidic residues" evidence="1">
    <location>
        <begin position="23"/>
        <end position="38"/>
    </location>
</feature>
<proteinExistence type="predicted"/>
<evidence type="ECO:0000313" key="2">
    <source>
        <dbReference type="EMBL" id="MDU8992308.1"/>
    </source>
</evidence>
<organism evidence="2 3">
    <name type="scientific">Streptomyces mirabilis</name>
    <dbReference type="NCBI Taxonomy" id="68239"/>
    <lineage>
        <taxon>Bacteria</taxon>
        <taxon>Bacillati</taxon>
        <taxon>Actinomycetota</taxon>
        <taxon>Actinomycetes</taxon>
        <taxon>Kitasatosporales</taxon>
        <taxon>Streptomycetaceae</taxon>
        <taxon>Streptomyces</taxon>
    </lineage>
</organism>